<evidence type="ECO:0000313" key="4">
    <source>
        <dbReference type="Proteomes" id="UP001193081"/>
    </source>
</evidence>
<sequence>MPVFPMYRGPALLEQVVGVENLTLAWRRVRSNIEVVRRGRSAGGDLVTLRDFEADWTSQMTRLAEELRMGTYRPLPARRVTIPKASGGERAIAILAIRDRVAQRAVQQVLQPLFEPLLLDCSYGCRLFVGVPEAVTRVARYADQGLLWAVDADIASYFDTIDHRILMGLLRQRIDEPAILHLISQWLQVGTLHQPEDAPDGSEPTGLARLLQQGGTALRGMLTEPPPPPLPAMPPGVSDLYAAASWEQPDFNGWGAARRPGLDTGGLLAALSLVQPALNGARQLAPHLQRIGPQRLLLGGALAAGAVAVSELALRAHAASATRGAPQGGALSPLLANIYLHPFDLAMTSHGLRLVRYLDDLVVMCASRDEAERALILMQRQLATLHLHLNEAKTSIVAYADGLEFLGQALAPRANGSHHWQGLANFEEAERALREASRQAGKHMRDGADRVRAQADHVRRRMQRKPEQEG</sequence>
<protein>
    <submittedName>
        <fullName evidence="3">RNA-dependent DNA polymerase</fullName>
    </submittedName>
</protein>
<proteinExistence type="predicted"/>
<evidence type="ECO:0000313" key="3">
    <source>
        <dbReference type="EMBL" id="MBP1468464.1"/>
    </source>
</evidence>
<organism evidence="3 4">
    <name type="scientific">Candidatus Chloroploca mongolica</name>
    <dbReference type="NCBI Taxonomy" id="2528176"/>
    <lineage>
        <taxon>Bacteria</taxon>
        <taxon>Bacillati</taxon>
        <taxon>Chloroflexota</taxon>
        <taxon>Chloroflexia</taxon>
        <taxon>Chloroflexales</taxon>
        <taxon>Chloroflexineae</taxon>
        <taxon>Oscillochloridaceae</taxon>
        <taxon>Candidatus Chloroploca</taxon>
    </lineage>
</organism>
<gene>
    <name evidence="3" type="ORF">EYB53_022315</name>
</gene>
<dbReference type="InterPro" id="IPR051083">
    <property type="entry name" value="GrpII_Intron_Splice-Mob/Def"/>
</dbReference>
<dbReference type="PANTHER" id="PTHR34047:SF8">
    <property type="entry name" value="PROTEIN YKFC"/>
    <property type="match status" value="1"/>
</dbReference>
<feature type="region of interest" description="Disordered" evidence="1">
    <location>
        <begin position="435"/>
        <end position="470"/>
    </location>
</feature>
<reference evidence="3 4" key="1">
    <citation type="submission" date="2021-03" db="EMBL/GenBank/DDBJ databases">
        <authorList>
            <person name="Grouzdev D.S."/>
        </authorList>
    </citation>
    <scope>NUCLEOTIDE SEQUENCE [LARGE SCALE GENOMIC DNA]</scope>
    <source>
        <strain evidence="3 4">M50-1</strain>
    </source>
</reference>
<comment type="caution">
    <text evidence="3">The sequence shown here is derived from an EMBL/GenBank/DDBJ whole genome shotgun (WGS) entry which is preliminary data.</text>
</comment>
<dbReference type="InterPro" id="IPR000477">
    <property type="entry name" value="RT_dom"/>
</dbReference>
<dbReference type="RefSeq" id="WP_135481249.1">
    <property type="nucleotide sequence ID" value="NZ_SIJK02000070.1"/>
</dbReference>
<dbReference type="EMBL" id="SIJK02000070">
    <property type="protein sequence ID" value="MBP1468464.1"/>
    <property type="molecule type" value="Genomic_DNA"/>
</dbReference>
<dbReference type="SUPFAM" id="SSF56672">
    <property type="entry name" value="DNA/RNA polymerases"/>
    <property type="match status" value="2"/>
</dbReference>
<dbReference type="PANTHER" id="PTHR34047">
    <property type="entry name" value="NUCLEAR INTRON MATURASE 1, MITOCHONDRIAL-RELATED"/>
    <property type="match status" value="1"/>
</dbReference>
<name>A0ABS4DGF8_9CHLR</name>
<dbReference type="PROSITE" id="PS50878">
    <property type="entry name" value="RT_POL"/>
    <property type="match status" value="1"/>
</dbReference>
<feature type="domain" description="Reverse transcriptase" evidence="2">
    <location>
        <begin position="63"/>
        <end position="410"/>
    </location>
</feature>
<accession>A0ABS4DGF8</accession>
<dbReference type="Proteomes" id="UP001193081">
    <property type="component" value="Unassembled WGS sequence"/>
</dbReference>
<dbReference type="InterPro" id="IPR043502">
    <property type="entry name" value="DNA/RNA_pol_sf"/>
</dbReference>
<keyword evidence="4" id="KW-1185">Reference proteome</keyword>
<evidence type="ECO:0000259" key="2">
    <source>
        <dbReference type="PROSITE" id="PS50878"/>
    </source>
</evidence>
<feature type="compositionally biased region" description="Basic and acidic residues" evidence="1">
    <location>
        <begin position="435"/>
        <end position="457"/>
    </location>
</feature>
<evidence type="ECO:0000256" key="1">
    <source>
        <dbReference type="SAM" id="MobiDB-lite"/>
    </source>
</evidence>
<dbReference type="Pfam" id="PF00078">
    <property type="entry name" value="RVT_1"/>
    <property type="match status" value="1"/>
</dbReference>
<dbReference type="CDD" id="cd01651">
    <property type="entry name" value="RT_G2_intron"/>
    <property type="match status" value="1"/>
</dbReference>